<evidence type="ECO:0000313" key="5">
    <source>
        <dbReference type="EMBL" id="CAI9758007.1"/>
    </source>
</evidence>
<dbReference type="AlphaFoldDB" id="A0AAD2DKI7"/>
<feature type="compositionally biased region" description="Basic and acidic residues" evidence="3">
    <location>
        <begin position="295"/>
        <end position="306"/>
    </location>
</feature>
<dbReference type="PANTHER" id="PTHR22792">
    <property type="entry name" value="LUPUS LA PROTEIN-RELATED"/>
    <property type="match status" value="1"/>
</dbReference>
<dbReference type="SUPFAM" id="SSF46785">
    <property type="entry name" value="Winged helix' DNA-binding domain"/>
    <property type="match status" value="1"/>
</dbReference>
<dbReference type="InterPro" id="IPR045180">
    <property type="entry name" value="La_dom_prot"/>
</dbReference>
<feature type="region of interest" description="Disordered" evidence="3">
    <location>
        <begin position="71"/>
        <end position="128"/>
    </location>
</feature>
<dbReference type="Proteomes" id="UP000834106">
    <property type="component" value="Chromosome 3"/>
</dbReference>
<gene>
    <name evidence="5" type="ORF">FPE_LOCUS5437</name>
</gene>
<evidence type="ECO:0000313" key="6">
    <source>
        <dbReference type="Proteomes" id="UP000834106"/>
    </source>
</evidence>
<dbReference type="InterPro" id="IPR036388">
    <property type="entry name" value="WH-like_DNA-bd_sf"/>
</dbReference>
<feature type="region of interest" description="Disordered" evidence="3">
    <location>
        <begin position="142"/>
        <end position="220"/>
    </location>
</feature>
<keyword evidence="1 2" id="KW-0694">RNA-binding</keyword>
<dbReference type="SMART" id="SM00715">
    <property type="entry name" value="LA"/>
    <property type="match status" value="1"/>
</dbReference>
<dbReference type="InterPro" id="IPR006630">
    <property type="entry name" value="La_HTH"/>
</dbReference>
<accession>A0AAD2DKI7</accession>
<dbReference type="Pfam" id="PF05383">
    <property type="entry name" value="La"/>
    <property type="match status" value="1"/>
</dbReference>
<evidence type="ECO:0000259" key="4">
    <source>
        <dbReference type="PROSITE" id="PS50961"/>
    </source>
</evidence>
<feature type="compositionally biased region" description="Low complexity" evidence="3">
    <location>
        <begin position="145"/>
        <end position="169"/>
    </location>
</feature>
<dbReference type="PROSITE" id="PS50961">
    <property type="entry name" value="HTH_LA"/>
    <property type="match status" value="1"/>
</dbReference>
<keyword evidence="6" id="KW-1185">Reference proteome</keyword>
<evidence type="ECO:0000256" key="2">
    <source>
        <dbReference type="PROSITE-ProRule" id="PRU00332"/>
    </source>
</evidence>
<feature type="compositionally biased region" description="Polar residues" evidence="3">
    <location>
        <begin position="209"/>
        <end position="218"/>
    </location>
</feature>
<dbReference type="Gene3D" id="1.10.10.10">
    <property type="entry name" value="Winged helix-like DNA-binding domain superfamily/Winged helix DNA-binding domain"/>
    <property type="match status" value="1"/>
</dbReference>
<proteinExistence type="predicted"/>
<sequence>MSADSLTDDHSPRSKATTDTNSGDGGGGINSQQSRRGGPASQWASVVRGDSEPISSPTATLVAVNICRSLLSPPPNAAAREQSASDKSSMENFGQETQLESSDTNNGGNAAGSPKRPAWNKPINGVVDPGSVMGGAVSWPALSESIRPGPRSSDSSRPFSNGSPSSSQRQANIHANANVTANHTMPTGQRPMGYRGRGGGGISPRNGPSQTGFSSPSSLMPHPVLPPYAPFDMPYAAVGPPVMDTSGRGMRPMGGVRGSQSHISNDHSPHRNNSRRGNFGQRGRGDGPHYNNHGGRRDQDRRDGRLPHQYIRPPIGFYPHPPSPGNATLIRHPPVRPFADPVGSDIASQVIYYPTLHLEPFRAMALVPPPLPPPLPTMLFPAVMDTLPTSIIQQIDYYFSDANLERDYFLRGKMDAEGWVPISLIASFPRVQTLTQNIQLILDSLRASTVVEVQGDKIRKRYEWKKWLLTSDRVNADSVSQASAEKIMATSLQKKVCILVKGRLEKSTCLFKNFGAYIDLLYNLDKWFVFELMMH</sequence>
<protein>
    <recommendedName>
        <fullName evidence="4">HTH La-type RNA-binding domain-containing protein</fullName>
    </recommendedName>
</protein>
<evidence type="ECO:0000256" key="1">
    <source>
        <dbReference type="ARBA" id="ARBA00022884"/>
    </source>
</evidence>
<evidence type="ECO:0000256" key="3">
    <source>
        <dbReference type="SAM" id="MobiDB-lite"/>
    </source>
</evidence>
<dbReference type="PANTHER" id="PTHR22792:SF155">
    <property type="entry name" value="LA-RELATED PROTEIN 1C-LIKE"/>
    <property type="match status" value="1"/>
</dbReference>
<feature type="region of interest" description="Disordered" evidence="3">
    <location>
        <begin position="1"/>
        <end position="56"/>
    </location>
</feature>
<name>A0AAD2DKI7_9LAMI</name>
<dbReference type="InterPro" id="IPR036390">
    <property type="entry name" value="WH_DNA-bd_sf"/>
</dbReference>
<dbReference type="FunFam" id="1.10.10.10:FF:000131">
    <property type="entry name" value="la-related protein 1B isoform X2"/>
    <property type="match status" value="1"/>
</dbReference>
<dbReference type="GO" id="GO:0003723">
    <property type="term" value="F:RNA binding"/>
    <property type="evidence" value="ECO:0007669"/>
    <property type="project" value="UniProtKB-UniRule"/>
</dbReference>
<feature type="domain" description="HTH La-type RNA-binding" evidence="4">
    <location>
        <begin position="381"/>
        <end position="470"/>
    </location>
</feature>
<feature type="region of interest" description="Disordered" evidence="3">
    <location>
        <begin position="243"/>
        <end position="307"/>
    </location>
</feature>
<dbReference type="CDD" id="cd07323">
    <property type="entry name" value="LAM"/>
    <property type="match status" value="1"/>
</dbReference>
<feature type="compositionally biased region" description="Polar residues" evidence="3">
    <location>
        <begin position="85"/>
        <end position="108"/>
    </location>
</feature>
<reference evidence="5" key="1">
    <citation type="submission" date="2023-05" db="EMBL/GenBank/DDBJ databases">
        <authorList>
            <person name="Huff M."/>
        </authorList>
    </citation>
    <scope>NUCLEOTIDE SEQUENCE</scope>
</reference>
<organism evidence="5 6">
    <name type="scientific">Fraxinus pennsylvanica</name>
    <dbReference type="NCBI Taxonomy" id="56036"/>
    <lineage>
        <taxon>Eukaryota</taxon>
        <taxon>Viridiplantae</taxon>
        <taxon>Streptophyta</taxon>
        <taxon>Embryophyta</taxon>
        <taxon>Tracheophyta</taxon>
        <taxon>Spermatophyta</taxon>
        <taxon>Magnoliopsida</taxon>
        <taxon>eudicotyledons</taxon>
        <taxon>Gunneridae</taxon>
        <taxon>Pentapetalae</taxon>
        <taxon>asterids</taxon>
        <taxon>lamiids</taxon>
        <taxon>Lamiales</taxon>
        <taxon>Oleaceae</taxon>
        <taxon>Oleeae</taxon>
        <taxon>Fraxinus</taxon>
    </lineage>
</organism>
<feature type="compositionally biased region" description="Polar residues" evidence="3">
    <location>
        <begin position="170"/>
        <end position="187"/>
    </location>
</feature>
<dbReference type="EMBL" id="OU503038">
    <property type="protein sequence ID" value="CAI9758007.1"/>
    <property type="molecule type" value="Genomic_DNA"/>
</dbReference>